<accession>A0AAD3DNE5</accession>
<evidence type="ECO:0000256" key="6">
    <source>
        <dbReference type="SAM" id="MobiDB-lite"/>
    </source>
</evidence>
<keyword evidence="5" id="KW-0966">Cell projection</keyword>
<dbReference type="FunFam" id="1.25.40.10:FF:001373">
    <property type="entry name" value="Tetratricopeptide repeat domain 26"/>
    <property type="match status" value="1"/>
</dbReference>
<comment type="subcellular location">
    <subcellularLocation>
        <location evidence="1">Cell projection</location>
        <location evidence="1">Cilium</location>
    </subcellularLocation>
</comment>
<dbReference type="Proteomes" id="UP001054857">
    <property type="component" value="Unassembled WGS sequence"/>
</dbReference>
<dbReference type="SUPFAM" id="SSF48452">
    <property type="entry name" value="TPR-like"/>
    <property type="match status" value="2"/>
</dbReference>
<keyword evidence="8" id="KW-1185">Reference proteome</keyword>
<dbReference type="InterPro" id="IPR011990">
    <property type="entry name" value="TPR-like_helical_dom_sf"/>
</dbReference>
<feature type="region of interest" description="Disordered" evidence="6">
    <location>
        <begin position="1"/>
        <end position="25"/>
    </location>
</feature>
<evidence type="ECO:0000313" key="7">
    <source>
        <dbReference type="EMBL" id="GFR45086.1"/>
    </source>
</evidence>
<evidence type="ECO:0000256" key="3">
    <source>
        <dbReference type="ARBA" id="ARBA00022737"/>
    </source>
</evidence>
<dbReference type="PANTHER" id="PTHR14781">
    <property type="entry name" value="INTRAFLAGELLAR TRANSPORT PROTEIN 56"/>
    <property type="match status" value="1"/>
</dbReference>
<dbReference type="Pfam" id="PF12895">
    <property type="entry name" value="ANAPC3"/>
    <property type="match status" value="1"/>
</dbReference>
<dbReference type="GO" id="GO:0097546">
    <property type="term" value="C:ciliary base"/>
    <property type="evidence" value="ECO:0007669"/>
    <property type="project" value="TreeGrafter"/>
</dbReference>
<dbReference type="InterPro" id="IPR030511">
    <property type="entry name" value="TTC26"/>
</dbReference>
<dbReference type="FunFam" id="1.25.40.10:FF:000372">
    <property type="entry name" value="Tetratricopeptide repeat domain 26"/>
    <property type="match status" value="1"/>
</dbReference>
<keyword evidence="4" id="KW-0802">TPR repeat</keyword>
<evidence type="ECO:0000256" key="2">
    <source>
        <dbReference type="ARBA" id="ARBA00007834"/>
    </source>
</evidence>
<proteinExistence type="inferred from homology"/>
<evidence type="ECO:0000313" key="8">
    <source>
        <dbReference type="Proteomes" id="UP001054857"/>
    </source>
</evidence>
<dbReference type="GO" id="GO:0035735">
    <property type="term" value="P:intraciliary transport involved in cilium assembly"/>
    <property type="evidence" value="ECO:0007669"/>
    <property type="project" value="TreeGrafter"/>
</dbReference>
<evidence type="ECO:0000256" key="5">
    <source>
        <dbReference type="ARBA" id="ARBA00023273"/>
    </source>
</evidence>
<dbReference type="GO" id="GO:0036064">
    <property type="term" value="C:ciliary basal body"/>
    <property type="evidence" value="ECO:0007669"/>
    <property type="project" value="TreeGrafter"/>
</dbReference>
<evidence type="ECO:0008006" key="9">
    <source>
        <dbReference type="Google" id="ProtNLM"/>
    </source>
</evidence>
<keyword evidence="3" id="KW-0677">Repeat</keyword>
<evidence type="ECO:0000256" key="1">
    <source>
        <dbReference type="ARBA" id="ARBA00004138"/>
    </source>
</evidence>
<dbReference type="GO" id="GO:0030992">
    <property type="term" value="C:intraciliary transport particle B"/>
    <property type="evidence" value="ECO:0007669"/>
    <property type="project" value="TreeGrafter"/>
</dbReference>
<dbReference type="GO" id="GO:0035720">
    <property type="term" value="P:intraciliary anterograde transport"/>
    <property type="evidence" value="ECO:0007669"/>
    <property type="project" value="TreeGrafter"/>
</dbReference>
<protein>
    <recommendedName>
        <fullName evidence="9">Tetratricopeptide repeat protein 26</fullName>
    </recommendedName>
</protein>
<sequence length="600" mass="68252">MFYSKSRPQHAARSNAAQGQQNEKPKVPELEEFLTKRDYLGAIALLSFRRHANRNDVKNLEWLAYCYFHYGEHDKALAIYKELLTHDDPDPMYYVYSAACHYYMGMYKEAEDIAQQGPKCPLQTRILFHSAQRQGNDDKLMAYHGQLTDSIEDQLTLASIHYQRSHFQEATDIYKRLLLEHRDYLALNVYVALCYCKLDYYDVSLEILGVYLNAFQDSAIAVNLKACNHFRMYNGKAAEAELKTLAELSGGQHLDHDLIRHNLVVFRGGENALQVGGHGGVPGRGERAAGGWAWWCSGAGRTRCRWVGMVVFRGGENALQVLPPLGDIPPEARLNLVIHHLRHHEIGEAYGLIKDMEPSTPPEFILKAVVHAMLGQAKGDPEHLKKAQQYYQLVGASASECDTIPGRQCMASCFFLLKQFEDVLVFLSSIKTYFLNDDDFNWNMGIAKAATGKYKEAEETLLQIQNDKYRNEYCYLSWLARCYIMNGKSRMAWDLYLRLETNDESYQLLQLIANDCYKMGAFYFACKAFDVLERLDPAPEYLEGKKGAACGAFQMIVAAKEPKDTLRDIVTLLRGNNSADQCEPIVAVMRKWAKNNGVKL</sequence>
<dbReference type="AlphaFoldDB" id="A0AAD3DNE5"/>
<organism evidence="7 8">
    <name type="scientific">Astrephomene gubernaculifera</name>
    <dbReference type="NCBI Taxonomy" id="47775"/>
    <lineage>
        <taxon>Eukaryota</taxon>
        <taxon>Viridiplantae</taxon>
        <taxon>Chlorophyta</taxon>
        <taxon>core chlorophytes</taxon>
        <taxon>Chlorophyceae</taxon>
        <taxon>CS clade</taxon>
        <taxon>Chlamydomonadales</taxon>
        <taxon>Astrephomenaceae</taxon>
        <taxon>Astrephomene</taxon>
    </lineage>
</organism>
<name>A0AAD3DNE5_9CHLO</name>
<evidence type="ECO:0000256" key="4">
    <source>
        <dbReference type="ARBA" id="ARBA00022803"/>
    </source>
</evidence>
<gene>
    <name evidence="7" type="ORF">Agub_g6462</name>
</gene>
<comment type="caution">
    <text evidence="7">The sequence shown here is derived from an EMBL/GenBank/DDBJ whole genome shotgun (WGS) entry which is preliminary data.</text>
</comment>
<dbReference type="EMBL" id="BMAR01000009">
    <property type="protein sequence ID" value="GFR45086.1"/>
    <property type="molecule type" value="Genomic_DNA"/>
</dbReference>
<dbReference type="Gene3D" id="1.25.40.10">
    <property type="entry name" value="Tetratricopeptide repeat domain"/>
    <property type="match status" value="3"/>
</dbReference>
<comment type="similarity">
    <text evidence="2">Belongs to the IFT56 family.</text>
</comment>
<dbReference type="PANTHER" id="PTHR14781:SF0">
    <property type="entry name" value="INTRAFLAGELLAR TRANSPORT PROTEIN 56"/>
    <property type="match status" value="1"/>
</dbReference>
<dbReference type="GO" id="GO:0120170">
    <property type="term" value="F:intraciliary transport particle B binding"/>
    <property type="evidence" value="ECO:0007669"/>
    <property type="project" value="TreeGrafter"/>
</dbReference>
<reference evidence="7 8" key="1">
    <citation type="journal article" date="2021" name="Sci. Rep.">
        <title>Genome sequencing of the multicellular alga Astrephomene provides insights into convergent evolution of germ-soma differentiation.</title>
        <authorList>
            <person name="Yamashita S."/>
            <person name="Yamamoto K."/>
            <person name="Matsuzaki R."/>
            <person name="Suzuki S."/>
            <person name="Yamaguchi H."/>
            <person name="Hirooka S."/>
            <person name="Minakuchi Y."/>
            <person name="Miyagishima S."/>
            <person name="Kawachi M."/>
            <person name="Toyoda A."/>
            <person name="Nozaki H."/>
        </authorList>
    </citation>
    <scope>NUCLEOTIDE SEQUENCE [LARGE SCALE GENOMIC DNA]</scope>
    <source>
        <strain evidence="7 8">NIES-4017</strain>
    </source>
</reference>